<comment type="subcellular location">
    <subcellularLocation>
        <location evidence="2">Cell membrane</location>
        <topology evidence="2">Multi-pass membrane protein</topology>
    </subcellularLocation>
</comment>
<dbReference type="InterPro" id="IPR011577">
    <property type="entry name" value="Cyt_b561_bac/Ni-Hgenase"/>
</dbReference>
<keyword evidence="3" id="KW-0813">Transport</keyword>
<comment type="cofactor">
    <cofactor evidence="1">
        <name>heme b</name>
        <dbReference type="ChEBI" id="CHEBI:60344"/>
    </cofactor>
</comment>
<dbReference type="GO" id="GO:0020037">
    <property type="term" value="F:heme binding"/>
    <property type="evidence" value="ECO:0007669"/>
    <property type="project" value="TreeGrafter"/>
</dbReference>
<comment type="caution">
    <text evidence="15">The sequence shown here is derived from an EMBL/GenBank/DDBJ whole genome shotgun (WGS) entry which is preliminary data.</text>
</comment>
<dbReference type="GO" id="GO:0046872">
    <property type="term" value="F:metal ion binding"/>
    <property type="evidence" value="ECO:0007669"/>
    <property type="project" value="UniProtKB-KW"/>
</dbReference>
<keyword evidence="4" id="KW-1003">Cell membrane</keyword>
<dbReference type="AlphaFoldDB" id="A0A8J7FGJ6"/>
<evidence type="ECO:0000313" key="16">
    <source>
        <dbReference type="Proteomes" id="UP000640333"/>
    </source>
</evidence>
<evidence type="ECO:0000256" key="11">
    <source>
        <dbReference type="ARBA" id="ARBA00023136"/>
    </source>
</evidence>
<keyword evidence="7" id="KW-0479">Metal-binding</keyword>
<protein>
    <submittedName>
        <fullName evidence="15">Cytochrome b</fullName>
    </submittedName>
</protein>
<reference evidence="15" key="1">
    <citation type="submission" date="2020-10" db="EMBL/GenBank/DDBJ databases">
        <title>Bacterium isolated from coastal waters sediment.</title>
        <authorList>
            <person name="Chen R.-J."/>
            <person name="Lu D.-C."/>
            <person name="Zhu K.-L."/>
            <person name="Du Z.-J."/>
        </authorList>
    </citation>
    <scope>NUCLEOTIDE SEQUENCE</scope>
    <source>
        <strain evidence="15">N1Y112</strain>
    </source>
</reference>
<keyword evidence="8" id="KW-0249">Electron transport</keyword>
<feature type="transmembrane region" description="Helical" evidence="13">
    <location>
        <begin position="14"/>
        <end position="35"/>
    </location>
</feature>
<organism evidence="15 16">
    <name type="scientific">Pontibacterium sinense</name>
    <dbReference type="NCBI Taxonomy" id="2781979"/>
    <lineage>
        <taxon>Bacteria</taxon>
        <taxon>Pseudomonadati</taxon>
        <taxon>Pseudomonadota</taxon>
        <taxon>Gammaproteobacteria</taxon>
        <taxon>Oceanospirillales</taxon>
        <taxon>Oceanospirillaceae</taxon>
        <taxon>Pontibacterium</taxon>
    </lineage>
</organism>
<sequence>MALNKRILNDTHNYGWGFIAIHWLMALAIIGLYALGLYIDSLSYYDPEYRTVPHIHKSIGILVMLVLALRLVWRTSNRTPEELPQPKPLALATKAVHMLLYVLMLVSLISGYMISTADGRPIDVFGWFSVPAFATGMENQEDMAGAVHWYSTTLLVVLAGLHALAALKHHFVNKDATLTRIFGIKQETP</sequence>
<keyword evidence="16" id="KW-1185">Reference proteome</keyword>
<evidence type="ECO:0000259" key="14">
    <source>
        <dbReference type="Pfam" id="PF01292"/>
    </source>
</evidence>
<evidence type="ECO:0000256" key="4">
    <source>
        <dbReference type="ARBA" id="ARBA00022475"/>
    </source>
</evidence>
<dbReference type="PANTHER" id="PTHR30529">
    <property type="entry name" value="CYTOCHROME B561"/>
    <property type="match status" value="1"/>
</dbReference>
<evidence type="ECO:0000256" key="12">
    <source>
        <dbReference type="ARBA" id="ARBA00037975"/>
    </source>
</evidence>
<evidence type="ECO:0000256" key="1">
    <source>
        <dbReference type="ARBA" id="ARBA00001970"/>
    </source>
</evidence>
<accession>A0A8J7FGJ6</accession>
<dbReference type="SUPFAM" id="SSF81342">
    <property type="entry name" value="Transmembrane di-heme cytochromes"/>
    <property type="match status" value="1"/>
</dbReference>
<keyword evidence="9 13" id="KW-1133">Transmembrane helix</keyword>
<dbReference type="GO" id="GO:0009055">
    <property type="term" value="F:electron transfer activity"/>
    <property type="evidence" value="ECO:0007669"/>
    <property type="project" value="InterPro"/>
</dbReference>
<keyword evidence="11 13" id="KW-0472">Membrane</keyword>
<dbReference type="RefSeq" id="WP_193952629.1">
    <property type="nucleotide sequence ID" value="NZ_JADEYS010000006.1"/>
</dbReference>
<gene>
    <name evidence="15" type="ORF">IOQ59_07335</name>
</gene>
<dbReference type="Gene3D" id="1.20.950.20">
    <property type="entry name" value="Transmembrane di-heme cytochromes, Chain C"/>
    <property type="match status" value="1"/>
</dbReference>
<dbReference type="Pfam" id="PF01292">
    <property type="entry name" value="Ni_hydr_CYTB"/>
    <property type="match status" value="1"/>
</dbReference>
<evidence type="ECO:0000313" key="15">
    <source>
        <dbReference type="EMBL" id="MBE9397073.1"/>
    </source>
</evidence>
<feature type="transmembrane region" description="Helical" evidence="13">
    <location>
        <begin position="55"/>
        <end position="73"/>
    </location>
</feature>
<proteinExistence type="inferred from homology"/>
<keyword evidence="10" id="KW-0408">Iron</keyword>
<evidence type="ECO:0000256" key="8">
    <source>
        <dbReference type="ARBA" id="ARBA00022982"/>
    </source>
</evidence>
<dbReference type="InterPro" id="IPR052168">
    <property type="entry name" value="Cytochrome_b561_oxidase"/>
</dbReference>
<dbReference type="InterPro" id="IPR016174">
    <property type="entry name" value="Di-haem_cyt_TM"/>
</dbReference>
<feature type="transmembrane region" description="Helical" evidence="13">
    <location>
        <begin position="147"/>
        <end position="167"/>
    </location>
</feature>
<keyword evidence="5" id="KW-0349">Heme</keyword>
<feature type="domain" description="Cytochrome b561 bacterial/Ni-hydrogenase" evidence="14">
    <location>
        <begin position="13"/>
        <end position="183"/>
    </location>
</feature>
<evidence type="ECO:0000256" key="7">
    <source>
        <dbReference type="ARBA" id="ARBA00022723"/>
    </source>
</evidence>
<dbReference type="Proteomes" id="UP000640333">
    <property type="component" value="Unassembled WGS sequence"/>
</dbReference>
<comment type="similarity">
    <text evidence="12">Belongs to the cytochrome b561 family.</text>
</comment>
<evidence type="ECO:0000256" key="5">
    <source>
        <dbReference type="ARBA" id="ARBA00022617"/>
    </source>
</evidence>
<dbReference type="EMBL" id="JADEYS010000006">
    <property type="protein sequence ID" value="MBE9397073.1"/>
    <property type="molecule type" value="Genomic_DNA"/>
</dbReference>
<dbReference type="GO" id="GO:0005886">
    <property type="term" value="C:plasma membrane"/>
    <property type="evidence" value="ECO:0007669"/>
    <property type="project" value="UniProtKB-SubCell"/>
</dbReference>
<dbReference type="PANTHER" id="PTHR30529:SF1">
    <property type="entry name" value="CYTOCHROME B561 HOMOLOG 2"/>
    <property type="match status" value="1"/>
</dbReference>
<evidence type="ECO:0000256" key="6">
    <source>
        <dbReference type="ARBA" id="ARBA00022692"/>
    </source>
</evidence>
<evidence type="ECO:0000256" key="13">
    <source>
        <dbReference type="SAM" id="Phobius"/>
    </source>
</evidence>
<name>A0A8J7FGJ6_9GAMM</name>
<dbReference type="GO" id="GO:0022904">
    <property type="term" value="P:respiratory electron transport chain"/>
    <property type="evidence" value="ECO:0007669"/>
    <property type="project" value="InterPro"/>
</dbReference>
<evidence type="ECO:0000256" key="3">
    <source>
        <dbReference type="ARBA" id="ARBA00022448"/>
    </source>
</evidence>
<evidence type="ECO:0000256" key="2">
    <source>
        <dbReference type="ARBA" id="ARBA00004651"/>
    </source>
</evidence>
<keyword evidence="6 13" id="KW-0812">Transmembrane</keyword>
<evidence type="ECO:0000256" key="10">
    <source>
        <dbReference type="ARBA" id="ARBA00023004"/>
    </source>
</evidence>
<feature type="transmembrane region" description="Helical" evidence="13">
    <location>
        <begin position="94"/>
        <end position="114"/>
    </location>
</feature>
<evidence type="ECO:0000256" key="9">
    <source>
        <dbReference type="ARBA" id="ARBA00022989"/>
    </source>
</evidence>